<gene>
    <name evidence="4" type="ORF">ACFFGG_11015</name>
</gene>
<name>A0ABV6PTC1_9BURK</name>
<feature type="signal peptide" evidence="2">
    <location>
        <begin position="1"/>
        <end position="26"/>
    </location>
</feature>
<dbReference type="Proteomes" id="UP001589834">
    <property type="component" value="Unassembled WGS sequence"/>
</dbReference>
<feature type="domain" description="DUF4124" evidence="3">
    <location>
        <begin position="26"/>
        <end position="92"/>
    </location>
</feature>
<reference evidence="4 5" key="1">
    <citation type="submission" date="2024-09" db="EMBL/GenBank/DDBJ databases">
        <authorList>
            <person name="Sun Q."/>
            <person name="Mori K."/>
        </authorList>
    </citation>
    <scope>NUCLEOTIDE SEQUENCE [LARGE SCALE GENOMIC DNA]</scope>
    <source>
        <strain evidence="4 5">NCAIM B.02336</strain>
    </source>
</reference>
<evidence type="ECO:0000256" key="1">
    <source>
        <dbReference type="SAM" id="Coils"/>
    </source>
</evidence>
<keyword evidence="1" id="KW-0175">Coiled coil</keyword>
<dbReference type="RefSeq" id="WP_377483017.1">
    <property type="nucleotide sequence ID" value="NZ_JBHLTN010000020.1"/>
</dbReference>
<evidence type="ECO:0000256" key="2">
    <source>
        <dbReference type="SAM" id="SignalP"/>
    </source>
</evidence>
<evidence type="ECO:0000313" key="4">
    <source>
        <dbReference type="EMBL" id="MFC0593088.1"/>
    </source>
</evidence>
<protein>
    <submittedName>
        <fullName evidence="4">DUF4124 domain-containing protein</fullName>
    </submittedName>
</protein>
<dbReference type="InterPro" id="IPR025392">
    <property type="entry name" value="DUF4124"/>
</dbReference>
<accession>A0ABV6PTC1</accession>
<evidence type="ECO:0000259" key="3">
    <source>
        <dbReference type="Pfam" id="PF13511"/>
    </source>
</evidence>
<dbReference type="EMBL" id="JBHLTN010000020">
    <property type="protein sequence ID" value="MFC0593088.1"/>
    <property type="molecule type" value="Genomic_DNA"/>
</dbReference>
<organism evidence="4 5">
    <name type="scientific">Ottowia pentelensis</name>
    <dbReference type="NCBI Taxonomy" id="511108"/>
    <lineage>
        <taxon>Bacteria</taxon>
        <taxon>Pseudomonadati</taxon>
        <taxon>Pseudomonadota</taxon>
        <taxon>Betaproteobacteria</taxon>
        <taxon>Burkholderiales</taxon>
        <taxon>Comamonadaceae</taxon>
        <taxon>Ottowia</taxon>
    </lineage>
</organism>
<comment type="caution">
    <text evidence="4">The sequence shown here is derived from an EMBL/GenBank/DDBJ whole genome shotgun (WGS) entry which is preliminary data.</text>
</comment>
<feature type="coiled-coil region" evidence="1">
    <location>
        <begin position="123"/>
        <end position="157"/>
    </location>
</feature>
<sequence length="221" mass="24657">MNTAPTLRRLRCIAALALLGWGPVWAQQGAIYTCTDAQGRRITSDRPIAACIDRPQRELSNSGATLRVIPPTPTAAEHEAQRAREREAALARQRARDAIRRDQVLLARYPDAATHDIERKKALAQSQAVMDAAEQRLAELRAERTALNEEMEFYRKNPAKAPARVRRAIEDNEQAQQEQRRAIAGQLEEQARINDRFDAEAAHLKTLWIGAAPKDGGASRP</sequence>
<proteinExistence type="predicted"/>
<dbReference type="Pfam" id="PF13511">
    <property type="entry name" value="DUF4124"/>
    <property type="match status" value="1"/>
</dbReference>
<keyword evidence="5" id="KW-1185">Reference proteome</keyword>
<feature type="chain" id="PRO_5045730158" evidence="2">
    <location>
        <begin position="27"/>
        <end position="221"/>
    </location>
</feature>
<keyword evidence="2" id="KW-0732">Signal</keyword>
<evidence type="ECO:0000313" key="5">
    <source>
        <dbReference type="Proteomes" id="UP001589834"/>
    </source>
</evidence>